<dbReference type="PANTHER" id="PTHR47939:SF5">
    <property type="entry name" value="PENTACOTRIPEPTIDE-REPEAT REGION OF PRORP DOMAIN-CONTAINING PROTEIN"/>
    <property type="match status" value="1"/>
</dbReference>
<dbReference type="RefSeq" id="XP_022492705.1">
    <property type="nucleotide sequence ID" value="XM_022627724.1"/>
</dbReference>
<dbReference type="GeneID" id="34572458"/>
<evidence type="ECO:0000313" key="2">
    <source>
        <dbReference type="EMBL" id="OGE57278.1"/>
    </source>
</evidence>
<evidence type="ECO:0008006" key="4">
    <source>
        <dbReference type="Google" id="ProtNLM"/>
    </source>
</evidence>
<proteinExistence type="predicted"/>
<accession>A0A1F5LVV2</accession>
<gene>
    <name evidence="2" type="ORF">PENARI_c002G08471</name>
</gene>
<reference evidence="2 3" key="1">
    <citation type="journal article" date="2016" name="Sci. Rep.">
        <title>Penicillium arizonense, a new, genome sequenced fungal species, reveals a high chemical diversity in secreted metabolites.</title>
        <authorList>
            <person name="Grijseels S."/>
            <person name="Nielsen J.C."/>
            <person name="Randelovic M."/>
            <person name="Nielsen J."/>
            <person name="Nielsen K.F."/>
            <person name="Workman M."/>
            <person name="Frisvad J.C."/>
        </authorList>
    </citation>
    <scope>NUCLEOTIDE SEQUENCE [LARGE SCALE GENOMIC DNA]</scope>
    <source>
        <strain evidence="2 3">CBS 141311</strain>
    </source>
</reference>
<dbReference type="Gene3D" id="1.25.40.10">
    <property type="entry name" value="Tetratricopeptide repeat domain"/>
    <property type="match status" value="1"/>
</dbReference>
<dbReference type="PANTHER" id="PTHR47939">
    <property type="entry name" value="MEMBRANE-ASSOCIATED SALT-INDUCIBLE PROTEIN-LIKE"/>
    <property type="match status" value="1"/>
</dbReference>
<sequence length="934" mass="106570">MLPHSKPSALVPSRNALRVLRHLALAGSTVGGFCAVAAFTYDVHRRIRIAEKIIENKRTIHTTAPNYDATSAAKRLAVMVAAAEAGEFMGIESLKTSKRKATSGPEEPGSNTLEIRRDPNPKPKPMITLAKAHIRQKKSWSDPIKLFQYKRNVDGPSLARNNEILAMEAIQAEHAQIKGIPPLDSELRRLMSEELEITAANLFLGATARLDVISWERRQLACHIFTANCIKGNIFIARTLFNRLNNISVVSEEMWATLMHLLAKEGHIDSVGVLYERFSSKFVVPTHLLEVILRCLIESKRLEEAKHLFHLRFKNDYNCGLCGAYLDGLWRKTRSIELLNAEFDRILESLQSLGRKPTEKLFNPMVKALVESGRSEEAEVLVQDMPTKYDVQPGSRTVGLIVYSRALNCDWNRVMDGLYAMHDAGFTKQKKDFAVAFDRVFLEYYPTHTGEQTFDLLISCINEFEIVPDRVLHRHIIEAIVEKGTEEMLEAITEMATQREWNTGIDDEQIATILKTRRLAMTNSPVGIWRMMQAAKDRQASSSSSQRILGTSYETWAVRGEKIAPIHAPAEESFSETVNNLVESKDTSWYVPLHKRMEHYLNMGRPYDALRVYQHATNSGFIVRPLHLSLAVIASILEGKTGLINARRMITSEWDYWKKVPTLRYSKRFTPWLPVFFQRVRQIDPSVVGRAGLIKMAIFEYYTICNNTPGLNVKHFCAASYSQYLLKGGSPEIAVDLLTTIYQSRWKISHGFDQVLLKLLLRAFGELRNLKGVWWCILTVLSRQEAIKPEFVVEALSQMNSLDEALADASGSTTQQLCTLHKAIEVLQAKSRGDEYWANLSVDSAWKKSRRSQLTRPEKEDPFLPTDPLKDLILEFDEEWELDLLLGRKQFNAAEQTKWWAEHNLANCHTVAPEDREYPIYRDQTWDKYYVPEE</sequence>
<dbReference type="Proteomes" id="UP000177622">
    <property type="component" value="Unassembled WGS sequence"/>
</dbReference>
<feature type="region of interest" description="Disordered" evidence="1">
    <location>
        <begin position="94"/>
        <end position="122"/>
    </location>
</feature>
<dbReference type="OrthoDB" id="3026777at2759"/>
<organism evidence="2 3">
    <name type="scientific">Penicillium arizonense</name>
    <dbReference type="NCBI Taxonomy" id="1835702"/>
    <lineage>
        <taxon>Eukaryota</taxon>
        <taxon>Fungi</taxon>
        <taxon>Dikarya</taxon>
        <taxon>Ascomycota</taxon>
        <taxon>Pezizomycotina</taxon>
        <taxon>Eurotiomycetes</taxon>
        <taxon>Eurotiomycetidae</taxon>
        <taxon>Eurotiales</taxon>
        <taxon>Aspergillaceae</taxon>
        <taxon>Penicillium</taxon>
    </lineage>
</organism>
<protein>
    <recommendedName>
        <fullName evidence="4">Pentatricopeptide repeat protein</fullName>
    </recommendedName>
</protein>
<comment type="caution">
    <text evidence="2">The sequence shown here is derived from an EMBL/GenBank/DDBJ whole genome shotgun (WGS) entry which is preliminary data.</text>
</comment>
<evidence type="ECO:0000313" key="3">
    <source>
        <dbReference type="Proteomes" id="UP000177622"/>
    </source>
</evidence>
<keyword evidence="3" id="KW-1185">Reference proteome</keyword>
<evidence type="ECO:0000256" key="1">
    <source>
        <dbReference type="SAM" id="MobiDB-lite"/>
    </source>
</evidence>
<name>A0A1F5LVV2_PENAI</name>
<dbReference type="AlphaFoldDB" id="A0A1F5LVV2"/>
<dbReference type="STRING" id="1835702.A0A1F5LVV2"/>
<dbReference type="EMBL" id="LXJU01000002">
    <property type="protein sequence ID" value="OGE57278.1"/>
    <property type="molecule type" value="Genomic_DNA"/>
</dbReference>
<dbReference type="InterPro" id="IPR011990">
    <property type="entry name" value="TPR-like_helical_dom_sf"/>
</dbReference>
<dbReference type="InterPro" id="IPR050667">
    <property type="entry name" value="PPR-containing_protein"/>
</dbReference>